<evidence type="ECO:0000256" key="1">
    <source>
        <dbReference type="SAM" id="Phobius"/>
    </source>
</evidence>
<keyword evidence="1" id="KW-0812">Transmembrane</keyword>
<sequence length="232" mass="24986">MSLDDALTEPVNAGFAVMQPRVNLLPQRVKDRRSMRGRRRGSIMLVIISLIVVGLAYGGLTAYQQVLEGRLDSRLDTQQELLAEQRSHAEIAGILDETQLVERRLEELLADDIAPAEITRALRDALPDGSTLTGLTFSVPGADGAESSAPGGASAALDGSGEVAIGQIEITGTGRNQREILAYSEKLEQIAGLRLPYIVSTRTLDDARGNAFTLRVTITDQARTGRYAGENE</sequence>
<dbReference type="EMBL" id="QORO01000003">
    <property type="protein sequence ID" value="RCK58408.1"/>
    <property type="molecule type" value="Genomic_DNA"/>
</dbReference>
<dbReference type="AlphaFoldDB" id="A0A367XXS2"/>
<reference evidence="2 3" key="1">
    <citation type="submission" date="2018-07" db="EMBL/GenBank/DDBJ databases">
        <title>Microbacterium endoborsara sp. nov., a novel actinobacterium isolated from Borszczowia aralocaspica.</title>
        <authorList>
            <person name="An D."/>
        </authorList>
    </citation>
    <scope>NUCLEOTIDE SEQUENCE [LARGE SCALE GENOMIC DNA]</scope>
    <source>
        <strain evidence="2 3">C1.15228</strain>
    </source>
</reference>
<accession>A0A367XXS2</accession>
<feature type="transmembrane region" description="Helical" evidence="1">
    <location>
        <begin position="42"/>
        <end position="63"/>
    </location>
</feature>
<name>A0A367XXS2_9MICO</name>
<organism evidence="2 3">
    <name type="scientific">Microbacterium sorbitolivorans</name>
    <dbReference type="NCBI Taxonomy" id="1867410"/>
    <lineage>
        <taxon>Bacteria</taxon>
        <taxon>Bacillati</taxon>
        <taxon>Actinomycetota</taxon>
        <taxon>Actinomycetes</taxon>
        <taxon>Micrococcales</taxon>
        <taxon>Microbacteriaceae</taxon>
        <taxon>Microbacterium</taxon>
    </lineage>
</organism>
<keyword evidence="3" id="KW-1185">Reference proteome</keyword>
<dbReference type="RefSeq" id="WP_114118012.1">
    <property type="nucleotide sequence ID" value="NZ_BMHU01000002.1"/>
</dbReference>
<proteinExistence type="predicted"/>
<dbReference type="OrthoDB" id="3292822at2"/>
<evidence type="ECO:0000313" key="2">
    <source>
        <dbReference type="EMBL" id="RCK58408.1"/>
    </source>
</evidence>
<gene>
    <name evidence="2" type="ORF">DTO57_09560</name>
</gene>
<evidence type="ECO:0000313" key="3">
    <source>
        <dbReference type="Proteomes" id="UP000253508"/>
    </source>
</evidence>
<keyword evidence="1" id="KW-1133">Transmembrane helix</keyword>
<keyword evidence="1" id="KW-0472">Membrane</keyword>
<dbReference type="Pfam" id="PF05137">
    <property type="entry name" value="PilN"/>
    <property type="match status" value="1"/>
</dbReference>
<comment type="caution">
    <text evidence="2">The sequence shown here is derived from an EMBL/GenBank/DDBJ whole genome shotgun (WGS) entry which is preliminary data.</text>
</comment>
<dbReference type="InterPro" id="IPR007813">
    <property type="entry name" value="PilN"/>
</dbReference>
<dbReference type="Proteomes" id="UP000253508">
    <property type="component" value="Unassembled WGS sequence"/>
</dbReference>
<evidence type="ECO:0008006" key="4">
    <source>
        <dbReference type="Google" id="ProtNLM"/>
    </source>
</evidence>
<protein>
    <recommendedName>
        <fullName evidence="4">Fimbrial assembly protein</fullName>
    </recommendedName>
</protein>